<feature type="transmembrane region" description="Helical" evidence="2">
    <location>
        <begin position="219"/>
        <end position="240"/>
    </location>
</feature>
<feature type="transmembrane region" description="Helical" evidence="2">
    <location>
        <begin position="285"/>
        <end position="306"/>
    </location>
</feature>
<dbReference type="GO" id="GO:0016020">
    <property type="term" value="C:membrane"/>
    <property type="evidence" value="ECO:0007669"/>
    <property type="project" value="UniProtKB-SubCell"/>
</dbReference>
<dbReference type="RefSeq" id="XP_031567808.1">
    <property type="nucleotide sequence ID" value="XM_031711948.1"/>
</dbReference>
<keyword evidence="2" id="KW-1133">Transmembrane helix</keyword>
<feature type="transmembrane region" description="Helical" evidence="2">
    <location>
        <begin position="252"/>
        <end position="273"/>
    </location>
</feature>
<dbReference type="InterPro" id="IPR036259">
    <property type="entry name" value="MFS_trans_sf"/>
</dbReference>
<evidence type="ECO:0000259" key="3">
    <source>
        <dbReference type="PROSITE" id="PS50850"/>
    </source>
</evidence>
<evidence type="ECO:0000256" key="1">
    <source>
        <dbReference type="ARBA" id="ARBA00004141"/>
    </source>
</evidence>
<reference evidence="5" key="1">
    <citation type="submission" date="2025-08" db="UniProtKB">
        <authorList>
            <consortium name="RefSeq"/>
        </authorList>
    </citation>
    <scope>IDENTIFICATION</scope>
    <source>
        <tissue evidence="5">Tentacle</tissue>
    </source>
</reference>
<evidence type="ECO:0000313" key="5">
    <source>
        <dbReference type="RefSeq" id="XP_031567808.1"/>
    </source>
</evidence>
<dbReference type="OrthoDB" id="5952049at2759"/>
<feature type="transmembrane region" description="Helical" evidence="2">
    <location>
        <begin position="347"/>
        <end position="369"/>
    </location>
</feature>
<comment type="subcellular location">
    <subcellularLocation>
        <location evidence="1">Membrane</location>
        <topology evidence="1">Multi-pass membrane protein</topology>
    </subcellularLocation>
</comment>
<proteinExistence type="predicted"/>
<evidence type="ECO:0000313" key="4">
    <source>
        <dbReference type="Proteomes" id="UP000515163"/>
    </source>
</evidence>
<dbReference type="PANTHER" id="PTHR11360">
    <property type="entry name" value="MONOCARBOXYLATE TRANSPORTER"/>
    <property type="match status" value="1"/>
</dbReference>
<protein>
    <submittedName>
        <fullName evidence="5">Monocarboxylate transporter 13-like isoform X1</fullName>
    </submittedName>
</protein>
<feature type="domain" description="Major facilitator superfamily (MFS) profile" evidence="3">
    <location>
        <begin position="15"/>
        <end position="401"/>
    </location>
</feature>
<dbReference type="Pfam" id="PF07690">
    <property type="entry name" value="MFS_1"/>
    <property type="match status" value="1"/>
</dbReference>
<sequence>MAALHHRDGWKAWLVCFSAVVSNILIFGSASTFGVIYPVLLDDFKEGKATTAWVGSLAGFLTFCLSPISAKLIYRFGPRLVAIFGAIICAIGLFVTSFSKTIAFMYFSYGVVFGIGSSMTYNSNFDIVQKYFKRKTSLALGIMTAGAGASFCMGFIFEILITHVGWRNMYKCTSAMALAVCVSSLSYSPQVEKDYEPKLPRETRIAQNGVKHTSLFKNYPYIICCILSFFYVLGVNIPLVHLGRYALDSGLTLSQVGHLYITYGVSTVIGRIVSGKLCDLKCINLIYLNSFVIVTVATAIMFIQYAKDPVGLNMYCCVHGTFDGMQVTATSVMITRYTNVLNRTRGYGWFNQIISWGFLLAPPLGGFIADQTGSYIPAFYVAGSIAFIGGAMEMTLKCFNTVDIGTVPPMEVLLETIDDTNHETVVQKITVL</sequence>
<gene>
    <name evidence="5" type="primary">LOC116302610</name>
</gene>
<feature type="transmembrane region" description="Helical" evidence="2">
    <location>
        <begin position="104"/>
        <end position="125"/>
    </location>
</feature>
<dbReference type="PROSITE" id="PS50850">
    <property type="entry name" value="MFS"/>
    <property type="match status" value="1"/>
</dbReference>
<dbReference type="PANTHER" id="PTHR11360:SF251">
    <property type="entry name" value="MAJOR FACILITATOR SUPERFAMILY (MFS) PROFILE DOMAIN-CONTAINING PROTEIN"/>
    <property type="match status" value="1"/>
</dbReference>
<dbReference type="InParanoid" id="A0A6P8IN59"/>
<dbReference type="CDD" id="cd17352">
    <property type="entry name" value="MFS_MCT_SLC16"/>
    <property type="match status" value="1"/>
</dbReference>
<dbReference type="GO" id="GO:0022857">
    <property type="term" value="F:transmembrane transporter activity"/>
    <property type="evidence" value="ECO:0007669"/>
    <property type="project" value="InterPro"/>
</dbReference>
<dbReference type="SUPFAM" id="SSF103473">
    <property type="entry name" value="MFS general substrate transporter"/>
    <property type="match status" value="1"/>
</dbReference>
<feature type="transmembrane region" description="Helical" evidence="2">
    <location>
        <begin position="375"/>
        <end position="392"/>
    </location>
</feature>
<accession>A0A6P8IN59</accession>
<feature type="transmembrane region" description="Helical" evidence="2">
    <location>
        <begin position="52"/>
        <end position="73"/>
    </location>
</feature>
<feature type="transmembrane region" description="Helical" evidence="2">
    <location>
        <begin position="137"/>
        <end position="162"/>
    </location>
</feature>
<dbReference type="InterPro" id="IPR020846">
    <property type="entry name" value="MFS_dom"/>
</dbReference>
<evidence type="ECO:0000256" key="2">
    <source>
        <dbReference type="SAM" id="Phobius"/>
    </source>
</evidence>
<keyword evidence="2" id="KW-0812">Transmembrane</keyword>
<dbReference type="AlphaFoldDB" id="A0A6P8IN59"/>
<dbReference type="KEGG" id="aten:116302610"/>
<keyword evidence="4" id="KW-1185">Reference proteome</keyword>
<dbReference type="Proteomes" id="UP000515163">
    <property type="component" value="Unplaced"/>
</dbReference>
<keyword evidence="2" id="KW-0472">Membrane</keyword>
<dbReference type="GeneID" id="116302610"/>
<dbReference type="InterPro" id="IPR050327">
    <property type="entry name" value="Proton-linked_MCT"/>
</dbReference>
<dbReference type="InterPro" id="IPR011701">
    <property type="entry name" value="MFS"/>
</dbReference>
<name>A0A6P8IN59_ACTTE</name>
<feature type="transmembrane region" description="Helical" evidence="2">
    <location>
        <begin position="12"/>
        <end position="40"/>
    </location>
</feature>
<dbReference type="Gene3D" id="1.20.1250.20">
    <property type="entry name" value="MFS general substrate transporter like domains"/>
    <property type="match status" value="2"/>
</dbReference>
<organism evidence="4 5">
    <name type="scientific">Actinia tenebrosa</name>
    <name type="common">Australian red waratah sea anemone</name>
    <dbReference type="NCBI Taxonomy" id="6105"/>
    <lineage>
        <taxon>Eukaryota</taxon>
        <taxon>Metazoa</taxon>
        <taxon>Cnidaria</taxon>
        <taxon>Anthozoa</taxon>
        <taxon>Hexacorallia</taxon>
        <taxon>Actiniaria</taxon>
        <taxon>Actiniidae</taxon>
        <taxon>Actinia</taxon>
    </lineage>
</organism>
<feature type="transmembrane region" description="Helical" evidence="2">
    <location>
        <begin position="80"/>
        <end position="98"/>
    </location>
</feature>